<protein>
    <submittedName>
        <fullName evidence="2">Uncharacterized protein</fullName>
    </submittedName>
</protein>
<accession>A0A318R4T3</accession>
<keyword evidence="1" id="KW-0732">Signal</keyword>
<evidence type="ECO:0000256" key="1">
    <source>
        <dbReference type="SAM" id="SignalP"/>
    </source>
</evidence>
<dbReference type="OrthoDB" id="541928at2"/>
<feature type="signal peptide" evidence="1">
    <location>
        <begin position="1"/>
        <end position="17"/>
    </location>
</feature>
<reference evidence="2 3" key="1">
    <citation type="journal article" date="2018" name="Appl. Environ. Microbiol.">
        <title>Genome rearrangement shapes Prochlorococcus ecological adaptation.</title>
        <authorList>
            <person name="Yan W."/>
            <person name="Wei S."/>
            <person name="Wang Q."/>
            <person name="Xiao X."/>
            <person name="Zeng Q."/>
            <person name="Jiao N."/>
            <person name="Zhang R."/>
        </authorList>
    </citation>
    <scope>NUCLEOTIDE SEQUENCE [LARGE SCALE GENOMIC DNA]</scope>
    <source>
        <strain evidence="2 3">XMU1408</strain>
    </source>
</reference>
<feature type="chain" id="PRO_5016426829" evidence="1">
    <location>
        <begin position="18"/>
        <end position="78"/>
    </location>
</feature>
<proteinExistence type="predicted"/>
<comment type="caution">
    <text evidence="2">The sequence shown here is derived from an EMBL/GenBank/DDBJ whole genome shotgun (WGS) entry which is preliminary data.</text>
</comment>
<dbReference type="Proteomes" id="UP000247807">
    <property type="component" value="Unassembled WGS sequence"/>
</dbReference>
<dbReference type="EMBL" id="QJUE01000002">
    <property type="protein sequence ID" value="PYE03154.1"/>
    <property type="molecule type" value="Genomic_DNA"/>
</dbReference>
<gene>
    <name evidence="2" type="ORF">DNJ73_05300</name>
</gene>
<dbReference type="AlphaFoldDB" id="A0A318R4T3"/>
<dbReference type="RefSeq" id="WP_158466649.1">
    <property type="nucleotide sequence ID" value="NZ_QJUE01000002.1"/>
</dbReference>
<evidence type="ECO:0000313" key="2">
    <source>
        <dbReference type="EMBL" id="PYE03154.1"/>
    </source>
</evidence>
<sequence>MKIFLILIFLMFSFVESATSYPESQMEDCISSALSNPATKSISKDLITNYCDCALKAIFDENKDIRESGYECAKKNFN</sequence>
<evidence type="ECO:0000313" key="3">
    <source>
        <dbReference type="Proteomes" id="UP000247807"/>
    </source>
</evidence>
<organism evidence="2 3">
    <name type="scientific">Prochlorococcus marinus XMU1408</name>
    <dbReference type="NCBI Taxonomy" id="2213228"/>
    <lineage>
        <taxon>Bacteria</taxon>
        <taxon>Bacillati</taxon>
        <taxon>Cyanobacteriota</taxon>
        <taxon>Cyanophyceae</taxon>
        <taxon>Synechococcales</taxon>
        <taxon>Prochlorococcaceae</taxon>
        <taxon>Prochlorococcus</taxon>
    </lineage>
</organism>
<name>A0A318R4T3_PROMR</name>